<proteinExistence type="predicted"/>
<gene>
    <name evidence="1" type="ORF">OUZ56_026295</name>
</gene>
<reference evidence="1 2" key="1">
    <citation type="journal article" date="2023" name="Nucleic Acids Res.">
        <title>The hologenome of Daphnia magna reveals possible DNA methylation and microbiome-mediated evolution of the host genome.</title>
        <authorList>
            <person name="Chaturvedi A."/>
            <person name="Li X."/>
            <person name="Dhandapani V."/>
            <person name="Marshall H."/>
            <person name="Kissane S."/>
            <person name="Cuenca-Cambronero M."/>
            <person name="Asole G."/>
            <person name="Calvet F."/>
            <person name="Ruiz-Romero M."/>
            <person name="Marangio P."/>
            <person name="Guigo R."/>
            <person name="Rago D."/>
            <person name="Mirbahai L."/>
            <person name="Eastwood N."/>
            <person name="Colbourne J.K."/>
            <person name="Zhou J."/>
            <person name="Mallon E."/>
            <person name="Orsini L."/>
        </authorList>
    </citation>
    <scope>NUCLEOTIDE SEQUENCE [LARGE SCALE GENOMIC DNA]</scope>
    <source>
        <strain evidence="1">LRV0_1</strain>
    </source>
</reference>
<keyword evidence="2" id="KW-1185">Reference proteome</keyword>
<protein>
    <submittedName>
        <fullName evidence="1">Uncharacterized protein</fullName>
    </submittedName>
</protein>
<dbReference type="Proteomes" id="UP001234178">
    <property type="component" value="Unassembled WGS sequence"/>
</dbReference>
<comment type="caution">
    <text evidence="1">The sequence shown here is derived from an EMBL/GenBank/DDBJ whole genome shotgun (WGS) entry which is preliminary data.</text>
</comment>
<name>A0ABQ9ZLH3_9CRUS</name>
<evidence type="ECO:0000313" key="1">
    <source>
        <dbReference type="EMBL" id="KAK4013743.1"/>
    </source>
</evidence>
<sequence length="182" mass="20578">MYKPTLKRKANILINPSLYESVFLRLKTFKGSHATKANIDPTEKTLRSRNGRRITQAARSRRLEAVNFGLHENSAIVEFEGGPIRKHMECATSDIPQLVPAARCVEDGRIHAELEGWFPIILELAMDVPRMLFPEKALLTSPLGECHQLTTNHSIRLIAWRLSGVVSVARAFRQKLSNCSYQ</sequence>
<accession>A0ABQ9ZLH3</accession>
<organism evidence="1 2">
    <name type="scientific">Daphnia magna</name>
    <dbReference type="NCBI Taxonomy" id="35525"/>
    <lineage>
        <taxon>Eukaryota</taxon>
        <taxon>Metazoa</taxon>
        <taxon>Ecdysozoa</taxon>
        <taxon>Arthropoda</taxon>
        <taxon>Crustacea</taxon>
        <taxon>Branchiopoda</taxon>
        <taxon>Diplostraca</taxon>
        <taxon>Cladocera</taxon>
        <taxon>Anomopoda</taxon>
        <taxon>Daphniidae</taxon>
        <taxon>Daphnia</taxon>
    </lineage>
</organism>
<evidence type="ECO:0000313" key="2">
    <source>
        <dbReference type="Proteomes" id="UP001234178"/>
    </source>
</evidence>
<dbReference type="EMBL" id="JAOYFB010000004">
    <property type="protein sequence ID" value="KAK4013743.1"/>
    <property type="molecule type" value="Genomic_DNA"/>
</dbReference>